<keyword evidence="1" id="KW-0732">Signal</keyword>
<feature type="signal peptide" evidence="1">
    <location>
        <begin position="1"/>
        <end position="20"/>
    </location>
</feature>
<accession>A0A7J8Z8U1</accession>
<sequence>MHRLVCQYLIALEILTHVSAVAELEKLREMLVVSFQWGITLIRSKNDMHIRKATPAYGKDDEIIITMGNGYGKEDTNILSFGGFHEEHENGKEDTNILSFGGFHEEQEIVPIDCSVLLKLQN</sequence>
<protein>
    <recommendedName>
        <fullName evidence="4">Jacalin-type lectin domain-containing protein</fullName>
    </recommendedName>
</protein>
<comment type="caution">
    <text evidence="2">The sequence shown here is derived from an EMBL/GenBank/DDBJ whole genome shotgun (WGS) entry which is preliminary data.</text>
</comment>
<dbReference type="EMBL" id="JABEZV010000003">
    <property type="protein sequence ID" value="MBA0707982.1"/>
    <property type="molecule type" value="Genomic_DNA"/>
</dbReference>
<evidence type="ECO:0000313" key="2">
    <source>
        <dbReference type="EMBL" id="MBA0707982.1"/>
    </source>
</evidence>
<evidence type="ECO:0008006" key="4">
    <source>
        <dbReference type="Google" id="ProtNLM"/>
    </source>
</evidence>
<feature type="chain" id="PRO_5029552180" description="Jacalin-type lectin domain-containing protein" evidence="1">
    <location>
        <begin position="21"/>
        <end position="122"/>
    </location>
</feature>
<evidence type="ECO:0000313" key="3">
    <source>
        <dbReference type="Proteomes" id="UP000593574"/>
    </source>
</evidence>
<evidence type="ECO:0000256" key="1">
    <source>
        <dbReference type="SAM" id="SignalP"/>
    </source>
</evidence>
<organism evidence="2 3">
    <name type="scientific">Gossypium laxum</name>
    <dbReference type="NCBI Taxonomy" id="34288"/>
    <lineage>
        <taxon>Eukaryota</taxon>
        <taxon>Viridiplantae</taxon>
        <taxon>Streptophyta</taxon>
        <taxon>Embryophyta</taxon>
        <taxon>Tracheophyta</taxon>
        <taxon>Spermatophyta</taxon>
        <taxon>Magnoliopsida</taxon>
        <taxon>eudicotyledons</taxon>
        <taxon>Gunneridae</taxon>
        <taxon>Pentapetalae</taxon>
        <taxon>rosids</taxon>
        <taxon>malvids</taxon>
        <taxon>Malvales</taxon>
        <taxon>Malvaceae</taxon>
        <taxon>Malvoideae</taxon>
        <taxon>Gossypium</taxon>
    </lineage>
</organism>
<keyword evidence="3" id="KW-1185">Reference proteome</keyword>
<reference evidence="2 3" key="1">
    <citation type="journal article" date="2019" name="Genome Biol. Evol.">
        <title>Insights into the evolution of the New World diploid cottons (Gossypium, subgenus Houzingenia) based on genome sequencing.</title>
        <authorList>
            <person name="Grover C.E."/>
            <person name="Arick M.A. 2nd"/>
            <person name="Thrash A."/>
            <person name="Conover J.L."/>
            <person name="Sanders W.S."/>
            <person name="Peterson D.G."/>
            <person name="Frelichowski J.E."/>
            <person name="Scheffler J.A."/>
            <person name="Scheffler B.E."/>
            <person name="Wendel J.F."/>
        </authorList>
    </citation>
    <scope>NUCLEOTIDE SEQUENCE [LARGE SCALE GENOMIC DNA]</scope>
    <source>
        <strain evidence="2">4</strain>
        <tissue evidence="2">Leaf</tissue>
    </source>
</reference>
<proteinExistence type="predicted"/>
<name>A0A7J8Z8U1_9ROSI</name>
<gene>
    <name evidence="2" type="ORF">Golax_019979</name>
</gene>
<dbReference type="AlphaFoldDB" id="A0A7J8Z8U1"/>
<dbReference type="Proteomes" id="UP000593574">
    <property type="component" value="Unassembled WGS sequence"/>
</dbReference>